<gene>
    <name evidence="1" type="ORF">MES5069_50025</name>
</gene>
<keyword evidence="2" id="KW-1185">Reference proteome</keyword>
<evidence type="ECO:0000313" key="2">
    <source>
        <dbReference type="Proteomes" id="UP001153050"/>
    </source>
</evidence>
<protein>
    <submittedName>
        <fullName evidence="1">Uncharacterized protein</fullName>
    </submittedName>
</protein>
<accession>A0ABM9E9K0</accession>
<sequence>MSGRLSAPFLADLADDRDLSLEGFAGHWQWLGGRHVGCIFWLAARSLAVMSARRTLVSFSSVKRAILLSLSSRSCC</sequence>
<evidence type="ECO:0000313" key="1">
    <source>
        <dbReference type="EMBL" id="CAH2405825.1"/>
    </source>
</evidence>
<name>A0ABM9E9K0_9HYPH</name>
<organism evidence="1 2">
    <name type="scientific">Mesorhizobium escarrei</name>
    <dbReference type="NCBI Taxonomy" id="666018"/>
    <lineage>
        <taxon>Bacteria</taxon>
        <taxon>Pseudomonadati</taxon>
        <taxon>Pseudomonadota</taxon>
        <taxon>Alphaproteobacteria</taxon>
        <taxon>Hyphomicrobiales</taxon>
        <taxon>Phyllobacteriaceae</taxon>
        <taxon>Mesorhizobium</taxon>
    </lineage>
</organism>
<dbReference type="EMBL" id="CAKXZT010000146">
    <property type="protein sequence ID" value="CAH2405825.1"/>
    <property type="molecule type" value="Genomic_DNA"/>
</dbReference>
<reference evidence="1 2" key="1">
    <citation type="submission" date="2022-03" db="EMBL/GenBank/DDBJ databases">
        <authorList>
            <person name="Brunel B."/>
        </authorList>
    </citation>
    <scope>NUCLEOTIDE SEQUENCE [LARGE SCALE GENOMIC DNA]</scope>
    <source>
        <strain evidence="1">STM5069sample</strain>
    </source>
</reference>
<comment type="caution">
    <text evidence="1">The sequence shown here is derived from an EMBL/GenBank/DDBJ whole genome shotgun (WGS) entry which is preliminary data.</text>
</comment>
<proteinExistence type="predicted"/>
<dbReference type="Proteomes" id="UP001153050">
    <property type="component" value="Unassembled WGS sequence"/>
</dbReference>